<proteinExistence type="predicted"/>
<dbReference type="InterPro" id="IPR021109">
    <property type="entry name" value="Peptidase_aspartic_dom_sf"/>
</dbReference>
<evidence type="ECO:0000256" key="1">
    <source>
        <dbReference type="SAM" id="MobiDB-lite"/>
    </source>
</evidence>
<dbReference type="OrthoDB" id="3048530at2759"/>
<name>A0A6A4I884_9AGAR</name>
<reference evidence="2" key="1">
    <citation type="journal article" date="2019" name="Environ. Microbiol.">
        <title>Fungal ecological strategies reflected in gene transcription - a case study of two litter decomposers.</title>
        <authorList>
            <person name="Barbi F."/>
            <person name="Kohler A."/>
            <person name="Barry K."/>
            <person name="Baskaran P."/>
            <person name="Daum C."/>
            <person name="Fauchery L."/>
            <person name="Ihrmark K."/>
            <person name="Kuo A."/>
            <person name="LaButti K."/>
            <person name="Lipzen A."/>
            <person name="Morin E."/>
            <person name="Grigoriev I.V."/>
            <person name="Henrissat B."/>
            <person name="Lindahl B."/>
            <person name="Martin F."/>
        </authorList>
    </citation>
    <scope>NUCLEOTIDE SEQUENCE</scope>
    <source>
        <strain evidence="2">JB14</strain>
    </source>
</reference>
<dbReference type="CDD" id="cd00303">
    <property type="entry name" value="retropepsin_like"/>
    <property type="match status" value="1"/>
</dbReference>
<dbReference type="EMBL" id="ML769404">
    <property type="protein sequence ID" value="KAE9406053.1"/>
    <property type="molecule type" value="Genomic_DNA"/>
</dbReference>
<sequence>MYPSINGNKSDIESTLDSGSQIVAIDRVIAIGLNISWDPSFTIQIQAMHGGIQQTLGLAKNVSFKFGHVTVYLQCHVQDRAPYEVLIGRAFDMLMESKIKNWGNGDQELTITDPNTSERCTVGTHLKGSRPRQTRIDTLRYNMPIKQPQEQDKETSKGENVNVHPLMI</sequence>
<evidence type="ECO:0000313" key="3">
    <source>
        <dbReference type="Proteomes" id="UP000799118"/>
    </source>
</evidence>
<dbReference type="Proteomes" id="UP000799118">
    <property type="component" value="Unassembled WGS sequence"/>
</dbReference>
<protein>
    <recommendedName>
        <fullName evidence="4">Peptidase A2 domain-containing protein</fullName>
    </recommendedName>
</protein>
<evidence type="ECO:0008006" key="4">
    <source>
        <dbReference type="Google" id="ProtNLM"/>
    </source>
</evidence>
<evidence type="ECO:0000313" key="2">
    <source>
        <dbReference type="EMBL" id="KAE9406053.1"/>
    </source>
</evidence>
<dbReference type="SUPFAM" id="SSF50630">
    <property type="entry name" value="Acid proteases"/>
    <property type="match status" value="1"/>
</dbReference>
<gene>
    <name evidence="2" type="ORF">BT96DRAFT_811324</name>
</gene>
<organism evidence="2 3">
    <name type="scientific">Gymnopus androsaceus JB14</name>
    <dbReference type="NCBI Taxonomy" id="1447944"/>
    <lineage>
        <taxon>Eukaryota</taxon>
        <taxon>Fungi</taxon>
        <taxon>Dikarya</taxon>
        <taxon>Basidiomycota</taxon>
        <taxon>Agaricomycotina</taxon>
        <taxon>Agaricomycetes</taxon>
        <taxon>Agaricomycetidae</taxon>
        <taxon>Agaricales</taxon>
        <taxon>Marasmiineae</taxon>
        <taxon>Omphalotaceae</taxon>
        <taxon>Gymnopus</taxon>
    </lineage>
</organism>
<accession>A0A6A4I884</accession>
<feature type="region of interest" description="Disordered" evidence="1">
    <location>
        <begin position="145"/>
        <end position="168"/>
    </location>
</feature>
<dbReference type="Gene3D" id="2.40.70.10">
    <property type="entry name" value="Acid Proteases"/>
    <property type="match status" value="1"/>
</dbReference>
<dbReference type="AlphaFoldDB" id="A0A6A4I884"/>
<keyword evidence="3" id="KW-1185">Reference proteome</keyword>